<evidence type="ECO:0000256" key="2">
    <source>
        <dbReference type="ARBA" id="ARBA00022741"/>
    </source>
</evidence>
<name>A0A8S3TJG4_MYTED</name>
<keyword evidence="4" id="KW-0175">Coiled coil</keyword>
<evidence type="ECO:0000256" key="5">
    <source>
        <dbReference type="SAM" id="MobiDB-lite"/>
    </source>
</evidence>
<evidence type="ECO:0000256" key="3">
    <source>
        <dbReference type="ARBA" id="ARBA00023134"/>
    </source>
</evidence>
<keyword evidence="2" id="KW-0547">Nucleotide-binding</keyword>
<feature type="domain" description="AIG1-type G" evidence="6">
    <location>
        <begin position="150"/>
        <end position="354"/>
    </location>
</feature>
<evidence type="ECO:0000256" key="4">
    <source>
        <dbReference type="SAM" id="Coils"/>
    </source>
</evidence>
<comment type="caution">
    <text evidence="7">The sequence shown here is derived from an EMBL/GenBank/DDBJ whole genome shotgun (WGS) entry which is preliminary data.</text>
</comment>
<protein>
    <submittedName>
        <fullName evidence="7">GTPase IMAP family member 7</fullName>
    </submittedName>
</protein>
<dbReference type="SUPFAM" id="SSF52540">
    <property type="entry name" value="P-loop containing nucleoside triphosphate hydrolases"/>
    <property type="match status" value="1"/>
</dbReference>
<keyword evidence="8" id="KW-1185">Reference proteome</keyword>
<dbReference type="InterPro" id="IPR027417">
    <property type="entry name" value="P-loop_NTPase"/>
</dbReference>
<dbReference type="GO" id="GO:0005525">
    <property type="term" value="F:GTP binding"/>
    <property type="evidence" value="ECO:0007669"/>
    <property type="project" value="UniProtKB-KW"/>
</dbReference>
<dbReference type="FunFam" id="3.40.50.300:FF:000366">
    <property type="entry name" value="GTPase, IMAP family member 2"/>
    <property type="match status" value="1"/>
</dbReference>
<dbReference type="EMBL" id="CAJPWZ010002149">
    <property type="protein sequence ID" value="CAG2231649.1"/>
    <property type="molecule type" value="Genomic_DNA"/>
</dbReference>
<feature type="compositionally biased region" description="Basic residues" evidence="5">
    <location>
        <begin position="547"/>
        <end position="557"/>
    </location>
</feature>
<feature type="compositionally biased region" description="Basic and acidic residues" evidence="5">
    <location>
        <begin position="531"/>
        <end position="546"/>
    </location>
</feature>
<comment type="similarity">
    <text evidence="1">Belongs to the TRAFAC class TrmE-Era-EngA-EngB-Septin-like GTPase superfamily. AIG1/Toc34/Toc159-like paraseptin GTPase family. IAN subfamily.</text>
</comment>
<organism evidence="7 8">
    <name type="scientific">Mytilus edulis</name>
    <name type="common">Blue mussel</name>
    <dbReference type="NCBI Taxonomy" id="6550"/>
    <lineage>
        <taxon>Eukaryota</taxon>
        <taxon>Metazoa</taxon>
        <taxon>Spiralia</taxon>
        <taxon>Lophotrochozoa</taxon>
        <taxon>Mollusca</taxon>
        <taxon>Bivalvia</taxon>
        <taxon>Autobranchia</taxon>
        <taxon>Pteriomorphia</taxon>
        <taxon>Mytilida</taxon>
        <taxon>Mytiloidea</taxon>
        <taxon>Mytilidae</taxon>
        <taxon>Mytilinae</taxon>
        <taxon>Mytilus</taxon>
    </lineage>
</organism>
<accession>A0A8S3TJG4</accession>
<feature type="coiled-coil region" evidence="4">
    <location>
        <begin position="445"/>
        <end position="472"/>
    </location>
</feature>
<dbReference type="InterPro" id="IPR045058">
    <property type="entry name" value="GIMA/IAN/Toc"/>
</dbReference>
<dbReference type="OrthoDB" id="2846732at2759"/>
<dbReference type="Gene3D" id="3.40.50.300">
    <property type="entry name" value="P-loop containing nucleotide triphosphate hydrolases"/>
    <property type="match status" value="1"/>
</dbReference>
<dbReference type="PANTHER" id="PTHR10903">
    <property type="entry name" value="GTPASE, IMAP FAMILY MEMBER-RELATED"/>
    <property type="match status" value="1"/>
</dbReference>
<dbReference type="Pfam" id="PF04548">
    <property type="entry name" value="AIG1"/>
    <property type="match status" value="1"/>
</dbReference>
<evidence type="ECO:0000259" key="6">
    <source>
        <dbReference type="PROSITE" id="PS51720"/>
    </source>
</evidence>
<reference evidence="7" key="1">
    <citation type="submission" date="2021-03" db="EMBL/GenBank/DDBJ databases">
        <authorList>
            <person name="Bekaert M."/>
        </authorList>
    </citation>
    <scope>NUCLEOTIDE SEQUENCE</scope>
</reference>
<evidence type="ECO:0000313" key="7">
    <source>
        <dbReference type="EMBL" id="CAG2231649.1"/>
    </source>
</evidence>
<keyword evidence="3" id="KW-0342">GTP-binding</keyword>
<proteinExistence type="inferred from homology"/>
<sequence length="557" mass="64239">MFGQYITHVKCSLRPLPPTPTPEIQRNAIQPCDRYDFVSGSRPLPATPTPEIQRKAIHKENQDEPGHSVERNELLNIDDAGYITPEWPDEENGAGYINTRDLETTSHVDDPYYEDVEDVDEVYDQLPTITLTEPAESSESLISQLDNGYKNEMRIVLIGKTGAGKSTTGNLLLGKEYFTAATSPVSVTKQCCRGESTYHERKIVVVDTPGLFDTELSTEEIHKEIIRCITMSVPGPHIFLILLQVGRLTTEEISTLDQLFDIFGKNMSKFCMIVFTRVEDLSRRGDTIDKYILDGGPILSKYIKKCDGRYFALENPHLEENKLKESLRLFEEINIIVSQNKNAYFTNAFYKDAKDSLNTSLKLTFDYQEKNNKKKLLEIETDCDRKINENRRQRHQLGDELSNQNEVKRQLKSKREALLKLGDDGTAREELGKLDIENDEWYIRMSNIKMEKEQTENQYEEIKAEKKLLLEARTGDFMKELEKAAAIAIREQTKLMEPHFLKILKKQQEIQDLKTWFESGVHLSTKQMRKSYMDKEKRASKTERGSGKKIRKERQIS</sequence>
<evidence type="ECO:0000313" key="8">
    <source>
        <dbReference type="Proteomes" id="UP000683360"/>
    </source>
</evidence>
<dbReference type="AlphaFoldDB" id="A0A8S3TJG4"/>
<dbReference type="PROSITE" id="PS51720">
    <property type="entry name" value="G_AIG1"/>
    <property type="match status" value="1"/>
</dbReference>
<dbReference type="Proteomes" id="UP000683360">
    <property type="component" value="Unassembled WGS sequence"/>
</dbReference>
<gene>
    <name evidence="7" type="ORF">MEDL_44420</name>
</gene>
<dbReference type="PANTHER" id="PTHR10903:SF170">
    <property type="entry name" value="GTPASE IMAP FAMILY MEMBER 7"/>
    <property type="match status" value="1"/>
</dbReference>
<dbReference type="InterPro" id="IPR006703">
    <property type="entry name" value="G_AIG1"/>
</dbReference>
<evidence type="ECO:0000256" key="1">
    <source>
        <dbReference type="ARBA" id="ARBA00008535"/>
    </source>
</evidence>
<feature type="region of interest" description="Disordered" evidence="5">
    <location>
        <begin position="526"/>
        <end position="557"/>
    </location>
</feature>